<sequence length="183" mass="21157">MLVSVCLNLADVDLVERTILRPSYSNTVLPAPESLGESWNHTYFWAPCPGDESCCSSSSWPPPPMIPSTLREFRIFAPGFRHLAAYALEASEYEEEDEEEHGSQDQVAKLQAELEAALLRCLTRISRRMMTDAPFPTMKSTTMSISLTWLLNIQTSKTLKYRRMRRRCIRCRNRLRPRIRCER</sequence>
<gene>
    <name evidence="1" type="ORF">FB45DRAFT_1053199</name>
</gene>
<comment type="caution">
    <text evidence="1">The sequence shown here is derived from an EMBL/GenBank/DDBJ whole genome shotgun (WGS) entry which is preliminary data.</text>
</comment>
<accession>A0AAD7CBN2</accession>
<proteinExistence type="predicted"/>
<name>A0AAD7CBN2_9AGAR</name>
<reference evidence="1" key="1">
    <citation type="submission" date="2023-03" db="EMBL/GenBank/DDBJ databases">
        <title>Massive genome expansion in bonnet fungi (Mycena s.s.) driven by repeated elements and novel gene families across ecological guilds.</title>
        <authorList>
            <consortium name="Lawrence Berkeley National Laboratory"/>
            <person name="Harder C.B."/>
            <person name="Miyauchi S."/>
            <person name="Viragh M."/>
            <person name="Kuo A."/>
            <person name="Thoen E."/>
            <person name="Andreopoulos B."/>
            <person name="Lu D."/>
            <person name="Skrede I."/>
            <person name="Drula E."/>
            <person name="Henrissat B."/>
            <person name="Morin E."/>
            <person name="Kohler A."/>
            <person name="Barry K."/>
            <person name="LaButti K."/>
            <person name="Morin E."/>
            <person name="Salamov A."/>
            <person name="Lipzen A."/>
            <person name="Mereny Z."/>
            <person name="Hegedus B."/>
            <person name="Baldrian P."/>
            <person name="Stursova M."/>
            <person name="Weitz H."/>
            <person name="Taylor A."/>
            <person name="Grigoriev I.V."/>
            <person name="Nagy L.G."/>
            <person name="Martin F."/>
            <person name="Kauserud H."/>
        </authorList>
    </citation>
    <scope>NUCLEOTIDE SEQUENCE</scope>
    <source>
        <strain evidence="1">9284</strain>
    </source>
</reference>
<evidence type="ECO:0000313" key="2">
    <source>
        <dbReference type="Proteomes" id="UP001221142"/>
    </source>
</evidence>
<organism evidence="1 2">
    <name type="scientific">Roridomyces roridus</name>
    <dbReference type="NCBI Taxonomy" id="1738132"/>
    <lineage>
        <taxon>Eukaryota</taxon>
        <taxon>Fungi</taxon>
        <taxon>Dikarya</taxon>
        <taxon>Basidiomycota</taxon>
        <taxon>Agaricomycotina</taxon>
        <taxon>Agaricomycetes</taxon>
        <taxon>Agaricomycetidae</taxon>
        <taxon>Agaricales</taxon>
        <taxon>Marasmiineae</taxon>
        <taxon>Mycenaceae</taxon>
        <taxon>Roridomyces</taxon>
    </lineage>
</organism>
<protein>
    <submittedName>
        <fullName evidence="1">Uncharacterized protein</fullName>
    </submittedName>
</protein>
<dbReference type="EMBL" id="JARKIF010000003">
    <property type="protein sequence ID" value="KAJ7644437.1"/>
    <property type="molecule type" value="Genomic_DNA"/>
</dbReference>
<dbReference type="AlphaFoldDB" id="A0AAD7CBN2"/>
<evidence type="ECO:0000313" key="1">
    <source>
        <dbReference type="EMBL" id="KAJ7644437.1"/>
    </source>
</evidence>
<keyword evidence="2" id="KW-1185">Reference proteome</keyword>
<dbReference type="Proteomes" id="UP001221142">
    <property type="component" value="Unassembled WGS sequence"/>
</dbReference>